<dbReference type="InterPro" id="IPR022742">
    <property type="entry name" value="Hydrolase_4"/>
</dbReference>
<keyword evidence="3" id="KW-0862">Zinc</keyword>
<dbReference type="PANTHER" id="PTHR31973">
    <property type="entry name" value="POLYPROTEIN, PUTATIVE-RELATED"/>
    <property type="match status" value="1"/>
</dbReference>
<dbReference type="SUPFAM" id="SSF57756">
    <property type="entry name" value="Retrovirus zinc finger-like domains"/>
    <property type="match status" value="1"/>
</dbReference>
<feature type="compositionally biased region" description="Gly residues" evidence="5">
    <location>
        <begin position="727"/>
        <end position="737"/>
    </location>
</feature>
<dbReference type="InterPro" id="IPR018289">
    <property type="entry name" value="MULE_transposase_dom"/>
</dbReference>
<organism evidence="7">
    <name type="scientific">Fagus sylvatica</name>
    <name type="common">Beechnut</name>
    <dbReference type="NCBI Taxonomy" id="28930"/>
    <lineage>
        <taxon>Eukaryota</taxon>
        <taxon>Viridiplantae</taxon>
        <taxon>Streptophyta</taxon>
        <taxon>Embryophyta</taxon>
        <taxon>Tracheophyta</taxon>
        <taxon>Spermatophyta</taxon>
        <taxon>Magnoliopsida</taxon>
        <taxon>eudicotyledons</taxon>
        <taxon>Gunneridae</taxon>
        <taxon>Pentapetalae</taxon>
        <taxon>rosids</taxon>
        <taxon>fabids</taxon>
        <taxon>Fagales</taxon>
        <taxon>Fagaceae</taxon>
        <taxon>Fagus</taxon>
    </lineage>
</organism>
<evidence type="ECO:0000256" key="4">
    <source>
        <dbReference type="PROSITE-ProRule" id="PRU00325"/>
    </source>
</evidence>
<evidence type="ECO:0000256" key="5">
    <source>
        <dbReference type="SAM" id="MobiDB-lite"/>
    </source>
</evidence>
<dbReference type="Pfam" id="PF10551">
    <property type="entry name" value="MULE"/>
    <property type="match status" value="1"/>
</dbReference>
<evidence type="ECO:0000259" key="6">
    <source>
        <dbReference type="PROSITE" id="PS50966"/>
    </source>
</evidence>
<feature type="compositionally biased region" description="Basic and acidic residues" evidence="5">
    <location>
        <begin position="904"/>
        <end position="922"/>
    </location>
</feature>
<evidence type="ECO:0000256" key="2">
    <source>
        <dbReference type="ARBA" id="ARBA00022771"/>
    </source>
</evidence>
<evidence type="ECO:0000256" key="1">
    <source>
        <dbReference type="ARBA" id="ARBA00022723"/>
    </source>
</evidence>
<feature type="region of interest" description="Disordered" evidence="5">
    <location>
        <begin position="1049"/>
        <end position="1069"/>
    </location>
</feature>
<dbReference type="InterPro" id="IPR007527">
    <property type="entry name" value="Znf_SWIM"/>
</dbReference>
<dbReference type="SUPFAM" id="SSF53474">
    <property type="entry name" value="alpha/beta-Hydrolases"/>
    <property type="match status" value="1"/>
</dbReference>
<gene>
    <name evidence="7" type="ORF">FSB_LOCUS12463</name>
</gene>
<evidence type="ECO:0000256" key="3">
    <source>
        <dbReference type="ARBA" id="ARBA00022833"/>
    </source>
</evidence>
<dbReference type="PANTHER" id="PTHR31973:SF187">
    <property type="entry name" value="MUTATOR TRANSPOSASE MUDRA PROTEIN"/>
    <property type="match status" value="1"/>
</dbReference>
<proteinExistence type="predicted"/>
<name>A0A2N9FCG9_FAGSY</name>
<reference evidence="7" key="1">
    <citation type="submission" date="2018-02" db="EMBL/GenBank/DDBJ databases">
        <authorList>
            <person name="Cohen D.B."/>
            <person name="Kent A.D."/>
        </authorList>
    </citation>
    <scope>NUCLEOTIDE SEQUENCE</scope>
</reference>
<feature type="region of interest" description="Disordered" evidence="5">
    <location>
        <begin position="706"/>
        <end position="737"/>
    </location>
</feature>
<feature type="compositionally biased region" description="Basic and acidic residues" evidence="5">
    <location>
        <begin position="40"/>
        <end position="58"/>
    </location>
</feature>
<dbReference type="GO" id="GO:0003676">
    <property type="term" value="F:nucleic acid binding"/>
    <property type="evidence" value="ECO:0007669"/>
    <property type="project" value="InterPro"/>
</dbReference>
<feature type="compositionally biased region" description="Basic and acidic residues" evidence="5">
    <location>
        <begin position="167"/>
        <end position="178"/>
    </location>
</feature>
<feature type="compositionally biased region" description="Basic residues" evidence="5">
    <location>
        <begin position="709"/>
        <end position="724"/>
    </location>
</feature>
<dbReference type="InterPro" id="IPR029058">
    <property type="entry name" value="AB_hydrolase_fold"/>
</dbReference>
<protein>
    <recommendedName>
        <fullName evidence="6">SWIM-type domain-containing protein</fullName>
    </recommendedName>
</protein>
<dbReference type="GO" id="GO:0008270">
    <property type="term" value="F:zinc ion binding"/>
    <property type="evidence" value="ECO:0007669"/>
    <property type="project" value="UniProtKB-KW"/>
</dbReference>
<feature type="region of interest" description="Disordered" evidence="5">
    <location>
        <begin position="887"/>
        <end position="944"/>
    </location>
</feature>
<dbReference type="Pfam" id="PF04434">
    <property type="entry name" value="SWIM"/>
    <property type="match status" value="1"/>
</dbReference>
<keyword evidence="1" id="KW-0479">Metal-binding</keyword>
<feature type="compositionally biased region" description="Basic and acidic residues" evidence="5">
    <location>
        <begin position="1051"/>
        <end position="1060"/>
    </location>
</feature>
<dbReference type="SMART" id="SM00575">
    <property type="entry name" value="ZnF_PMZ"/>
    <property type="match status" value="1"/>
</dbReference>
<feature type="region of interest" description="Disordered" evidence="5">
    <location>
        <begin position="150"/>
        <end position="183"/>
    </location>
</feature>
<feature type="domain" description="SWIM-type" evidence="6">
    <location>
        <begin position="581"/>
        <end position="613"/>
    </location>
</feature>
<dbReference type="InterPro" id="IPR036875">
    <property type="entry name" value="Znf_CCHC_sf"/>
</dbReference>
<dbReference type="Gene3D" id="3.40.50.1820">
    <property type="entry name" value="alpha/beta hydrolase"/>
    <property type="match status" value="1"/>
</dbReference>
<accession>A0A2N9FCG9</accession>
<dbReference type="PROSITE" id="PS50966">
    <property type="entry name" value="ZF_SWIM"/>
    <property type="match status" value="1"/>
</dbReference>
<sequence length="1394" mass="155015">MVDAHKTEKFVVLYTVSAADVDDCIPLTPALPEVLVVDKSKGKGKGKESGTSNKREKLPIIGGKNKNKGIKISDRQPPVKGKEKKVVDRSKGKGKEKIFEKEYDADDDVDCARLEVEDEGSELDFWDGLLSGNEDLLDAAVDAYSQRMASQPASQRVTEPAETVTAEVREPENEKDWDSEMPNSDELITPLATSDEDNVPKGPKPKSVEFDVIDMSSSVLENGMKFADVYQFREAVREYNLKIGKNLSFVKNDKDKQEIKSKWNAEVSRMQVYRARRRAAENIQGSHKEQYKKIWDYCETLKETNVRTTTLLDVKRPCLDVAATFQRLYVCLAATKSGFKEWCRPLIGLDGCFLKGSYKGHLLSAVSRDANDNMYPICVAVVESECKASWSWFLSTLLKDLGEGLTESFKDVCPDMDHRACVRHIYANFRDSGHRGKALKDKLWGAASAYTEFEFDAHMAELKKLSPPTYEYLSKIPVATWSRSKFTKNPKSDLIVNNLSECFNFYILDARDKPILTMLDTIRRKLMRRFQVNRASIAKMSGKLCPKIQVKVEKAGVKASECLLMFAGERKYEVDYRQQKFVVNLREKTCGCKKWDITGIPCHHAISAILHQGSKIEDYVDHCYTIEKYKNLYEPIIYPMPSMEQWTQTQYDPVDPPLERCHPGRPKRMRRRDPTEPTNLYRFNKIGTNIKCSSCKKLGHNSRTCPLAKKQKSKTSSKGKKKSRGAGAAGTAGAGGAGTAAGGAETANCGTAGGAVGTAGTTAGAGGAAKKGRLVDLQEIFSFEDQHLQEFADCALPEFLPPCDRDPCIVIVGQRRCSTVLILGVRRRGSTPVFYGFDFEGSTSWVKCRWFGAFDDRVNAVLGALMIGSSAGGLGGLMIGSTLVPPAPVRPATTTAHKKPTPRPRREAENHPAGHAAKERPTPRPSLPSSLAVPDPNGLEVTHPCRSRPGRVAIVIPREAQILVVLAKPPELHVGKRKSSLKLEPKWRRQMAIAFDTTSSSSSATLMLTSGASGRVRALCSLRVWRSLMVLMNAFVLLLLVPFRRRRRVPSTRDEKHEEGGSSQRHHQKKVVRVPARMVTWRKSGSGSVVDEEVAVRRALAMKRVVQDEDDVVRDYSLFLTPRADTIFTQSWTPVSLNNPIRGLVLIMHGLNEHSGRYNDFAKLLNANGYKVYGMDWIGHGGSDGLHAYVHSLDDAVTDMKSFLEKILAENPGLPCFCFGHSTGAAIVLKAMLDPKVEARVVGVVLTSPAVGVQPSHPIFVVLAPIFSFLLPRYQISVASKKDMPVSRDPEALIAKYSDPLVYTGSIRVRTGYEILRITSYLQQNLSKLRVPFLVLHGTADTVTDPEATQKLYAEASSTDKTIKLLDGFLHDLLFEPERESIMKDIIEWLNCRV</sequence>
<dbReference type="FunFam" id="3.40.50.1820:FF:000111">
    <property type="entry name" value="Alpha/beta-Hydrolases superfamily protein"/>
    <property type="match status" value="1"/>
</dbReference>
<evidence type="ECO:0000313" key="7">
    <source>
        <dbReference type="EMBL" id="SPC84581.1"/>
    </source>
</evidence>
<feature type="compositionally biased region" description="Basic and acidic residues" evidence="5">
    <location>
        <begin position="80"/>
        <end position="91"/>
    </location>
</feature>
<feature type="region of interest" description="Disordered" evidence="5">
    <location>
        <begin position="651"/>
        <end position="680"/>
    </location>
</feature>
<dbReference type="Pfam" id="PF12146">
    <property type="entry name" value="Hydrolase_4"/>
    <property type="match status" value="1"/>
</dbReference>
<dbReference type="InterPro" id="IPR006564">
    <property type="entry name" value="Znf_PMZ"/>
</dbReference>
<dbReference type="EMBL" id="OIVN01000720">
    <property type="protein sequence ID" value="SPC84581.1"/>
    <property type="molecule type" value="Genomic_DNA"/>
</dbReference>
<feature type="region of interest" description="Disordered" evidence="5">
    <location>
        <begin position="40"/>
        <end position="91"/>
    </location>
</feature>
<keyword evidence="2 4" id="KW-0863">Zinc-finger</keyword>